<sequence length="190" mass="21732">MQKNKKSKWCPKPVYVTKYYSLETLIQENKCLDNDIADLVTEDVVKDVNEIIAAQVENTFGTNKLRVGDLIMDKSLSPSEREDGCVLLLKCHLGDEFVFLESLTFPEIYLKDGEINVTLVDSTKKYIIGKRLNDGNVGFSRLEFQKPHDRIFCLRLTSNRGILIKVPVKFWFITAQGDTNACNNRSTNIY</sequence>
<organism evidence="1 2">
    <name type="scientific">Aphanizomenon flos-aquae WA102</name>
    <dbReference type="NCBI Taxonomy" id="1710896"/>
    <lineage>
        <taxon>Bacteria</taxon>
        <taxon>Bacillati</taxon>
        <taxon>Cyanobacteriota</taxon>
        <taxon>Cyanophyceae</taxon>
        <taxon>Nostocales</taxon>
        <taxon>Aphanizomenonaceae</taxon>
        <taxon>Aphanizomenon</taxon>
    </lineage>
</organism>
<dbReference type="Proteomes" id="UP000092093">
    <property type="component" value="Unassembled WGS sequence"/>
</dbReference>
<gene>
    <name evidence="1" type="ORF">AN484_22815</name>
</gene>
<reference evidence="1 2" key="1">
    <citation type="submission" date="2015-09" db="EMBL/GenBank/DDBJ databases">
        <title>Aphanizomenon flos-aquae WA102.</title>
        <authorList>
            <person name="Driscoll C."/>
        </authorList>
    </citation>
    <scope>NUCLEOTIDE SEQUENCE [LARGE SCALE GENOMIC DNA]</scope>
    <source>
        <strain evidence="1">WA102</strain>
    </source>
</reference>
<name>A0A1B7WS98_APHFL</name>
<evidence type="ECO:0000313" key="1">
    <source>
        <dbReference type="EMBL" id="OBQ39972.1"/>
    </source>
</evidence>
<proteinExistence type="predicted"/>
<dbReference type="AlphaFoldDB" id="A0A1B7WS98"/>
<evidence type="ECO:0000313" key="2">
    <source>
        <dbReference type="Proteomes" id="UP000092093"/>
    </source>
</evidence>
<protein>
    <submittedName>
        <fullName evidence="1">Uncharacterized protein</fullName>
    </submittedName>
</protein>
<comment type="caution">
    <text evidence="1">The sequence shown here is derived from an EMBL/GenBank/DDBJ whole genome shotgun (WGS) entry which is preliminary data.</text>
</comment>
<accession>A0A1B7WS98</accession>
<dbReference type="EMBL" id="LJOW01000184">
    <property type="protein sequence ID" value="OBQ39972.1"/>
    <property type="molecule type" value="Genomic_DNA"/>
</dbReference>